<dbReference type="Pfam" id="PF13419">
    <property type="entry name" value="HAD_2"/>
    <property type="match status" value="1"/>
</dbReference>
<dbReference type="InterPro" id="IPR023198">
    <property type="entry name" value="PGP-like_dom2"/>
</dbReference>
<keyword evidence="1" id="KW-0378">Hydrolase</keyword>
<dbReference type="PANTHER" id="PTHR43434">
    <property type="entry name" value="PHOSPHOGLYCOLATE PHOSPHATASE"/>
    <property type="match status" value="1"/>
</dbReference>
<dbReference type="InterPro" id="IPR041492">
    <property type="entry name" value="HAD_2"/>
</dbReference>
<protein>
    <submittedName>
        <fullName evidence="1">HAD family hydrolase</fullName>
    </submittedName>
</protein>
<dbReference type="Proteomes" id="UP000253250">
    <property type="component" value="Unassembled WGS sequence"/>
</dbReference>
<dbReference type="SUPFAM" id="SSF56784">
    <property type="entry name" value="HAD-like"/>
    <property type="match status" value="1"/>
</dbReference>
<comment type="caution">
    <text evidence="1">The sequence shown here is derived from an EMBL/GenBank/DDBJ whole genome shotgun (WGS) entry which is preliminary data.</text>
</comment>
<keyword evidence="2" id="KW-1185">Reference proteome</keyword>
<dbReference type="Gene3D" id="3.40.50.1000">
    <property type="entry name" value="HAD superfamily/HAD-like"/>
    <property type="match status" value="1"/>
</dbReference>
<dbReference type="InterPro" id="IPR050155">
    <property type="entry name" value="HAD-like_hydrolase_sf"/>
</dbReference>
<proteinExistence type="predicted"/>
<dbReference type="SFLD" id="SFLDS00003">
    <property type="entry name" value="Haloacid_Dehalogenase"/>
    <property type="match status" value="1"/>
</dbReference>
<reference evidence="1 2" key="1">
    <citation type="submission" date="2018-02" db="EMBL/GenBank/DDBJ databases">
        <title>Insights into the biology of acidophilic members of the Acidiferrobacteraceae family derived from comparative genomic analyses.</title>
        <authorList>
            <person name="Issotta F."/>
            <person name="Thyssen C."/>
            <person name="Mena C."/>
            <person name="Moya A."/>
            <person name="Bellenberg S."/>
            <person name="Sproer C."/>
            <person name="Covarrubias P.C."/>
            <person name="Sand W."/>
            <person name="Quatrini R."/>
            <person name="Vera M."/>
        </authorList>
    </citation>
    <scope>NUCLEOTIDE SEQUENCE [LARGE SCALE GENOMIC DNA]</scope>
    <source>
        <strain evidence="2">m-1</strain>
    </source>
</reference>
<organism evidence="1 2">
    <name type="scientific">Acidiferrobacter thiooxydans</name>
    <dbReference type="NCBI Taxonomy" id="163359"/>
    <lineage>
        <taxon>Bacteria</taxon>
        <taxon>Pseudomonadati</taxon>
        <taxon>Pseudomonadota</taxon>
        <taxon>Gammaproteobacteria</taxon>
        <taxon>Acidiferrobacterales</taxon>
        <taxon>Acidiferrobacteraceae</taxon>
        <taxon>Acidiferrobacter</taxon>
    </lineage>
</organism>
<gene>
    <name evidence="1" type="ORF">C4900_10365</name>
</gene>
<dbReference type="OrthoDB" id="9782449at2"/>
<evidence type="ECO:0000313" key="2">
    <source>
        <dbReference type="Proteomes" id="UP000253250"/>
    </source>
</evidence>
<dbReference type="SFLD" id="SFLDG01129">
    <property type="entry name" value="C1.5:_HAD__Beta-PGM__Phosphata"/>
    <property type="match status" value="1"/>
</dbReference>
<dbReference type="STRING" id="163359.A9R16_10170"/>
<sequence length="216" mass="23777">MGKAYELLIFDWDGTLMDSAERIVRCFQAAAHDCGWRTLTDEAIRKTIGLGVAEALARLLPGEAIARRQAIASRYREHFLRLNDTPTPLFPGVAAGLKDLRARGYRMAVATGKSRIGLDAALEESRTRALFCTTRSADETRSKPDPLMLHEILAETGVEAAEALMIGDTSYDIEMAARAGIDSVAVTYGVHDSVELRIHKPRLCVQTFPELCAWLS</sequence>
<dbReference type="AlphaFoldDB" id="A0A1C2G2L2"/>
<dbReference type="InterPro" id="IPR023214">
    <property type="entry name" value="HAD_sf"/>
</dbReference>
<dbReference type="Gene3D" id="1.10.150.240">
    <property type="entry name" value="Putative phosphatase, domain 2"/>
    <property type="match status" value="1"/>
</dbReference>
<dbReference type="SFLD" id="SFLDG01135">
    <property type="entry name" value="C1.5.6:_HAD__Beta-PGM__Phospha"/>
    <property type="match status" value="1"/>
</dbReference>
<dbReference type="InterPro" id="IPR036412">
    <property type="entry name" value="HAD-like_sf"/>
</dbReference>
<dbReference type="GO" id="GO:0008967">
    <property type="term" value="F:phosphoglycolate phosphatase activity"/>
    <property type="evidence" value="ECO:0007669"/>
    <property type="project" value="TreeGrafter"/>
</dbReference>
<dbReference type="NCBIfam" id="TIGR01549">
    <property type="entry name" value="HAD-SF-IA-v1"/>
    <property type="match status" value="1"/>
</dbReference>
<dbReference type="GO" id="GO:0005829">
    <property type="term" value="C:cytosol"/>
    <property type="evidence" value="ECO:0007669"/>
    <property type="project" value="TreeGrafter"/>
</dbReference>
<dbReference type="EMBL" id="PSYR01000002">
    <property type="protein sequence ID" value="RCN56243.1"/>
    <property type="molecule type" value="Genomic_DNA"/>
</dbReference>
<dbReference type="GO" id="GO:0006281">
    <property type="term" value="P:DNA repair"/>
    <property type="evidence" value="ECO:0007669"/>
    <property type="project" value="TreeGrafter"/>
</dbReference>
<dbReference type="PANTHER" id="PTHR43434:SF24">
    <property type="entry name" value="HYDROLASE-RELATED"/>
    <property type="match status" value="1"/>
</dbReference>
<dbReference type="InterPro" id="IPR006439">
    <property type="entry name" value="HAD-SF_hydro_IA"/>
</dbReference>
<evidence type="ECO:0000313" key="1">
    <source>
        <dbReference type="EMBL" id="RCN56243.1"/>
    </source>
</evidence>
<accession>A0A1C2G2L2</accession>
<name>A0A1C2G2L2_9GAMM</name>
<dbReference type="NCBIfam" id="TIGR01509">
    <property type="entry name" value="HAD-SF-IA-v3"/>
    <property type="match status" value="1"/>
</dbReference>
<dbReference type="RefSeq" id="WP_065969643.1">
    <property type="nucleotide sequence ID" value="NZ_CP080624.1"/>
</dbReference>